<feature type="transmembrane region" description="Helical" evidence="1">
    <location>
        <begin position="105"/>
        <end position="122"/>
    </location>
</feature>
<evidence type="ECO:0000259" key="2">
    <source>
        <dbReference type="Pfam" id="PF02517"/>
    </source>
</evidence>
<feature type="transmembrane region" description="Helical" evidence="1">
    <location>
        <begin position="299"/>
        <end position="319"/>
    </location>
</feature>
<accession>A0A3B0UYZ2</accession>
<evidence type="ECO:0000313" key="3">
    <source>
        <dbReference type="EMBL" id="VAW33890.1"/>
    </source>
</evidence>
<proteinExistence type="predicted"/>
<keyword evidence="1" id="KW-1133">Transmembrane helix</keyword>
<evidence type="ECO:0000256" key="1">
    <source>
        <dbReference type="SAM" id="Phobius"/>
    </source>
</evidence>
<keyword evidence="1" id="KW-0472">Membrane</keyword>
<dbReference type="GO" id="GO:0080120">
    <property type="term" value="P:CAAX-box protein maturation"/>
    <property type="evidence" value="ECO:0007669"/>
    <property type="project" value="UniProtKB-ARBA"/>
</dbReference>
<feature type="transmembrane region" description="Helical" evidence="1">
    <location>
        <begin position="31"/>
        <end position="51"/>
    </location>
</feature>
<protein>
    <recommendedName>
        <fullName evidence="2">CAAX prenyl protease 2/Lysostaphin resistance protein A-like domain-containing protein</fullName>
    </recommendedName>
</protein>
<dbReference type="Pfam" id="PF02517">
    <property type="entry name" value="Rce1-like"/>
    <property type="match status" value="1"/>
</dbReference>
<reference evidence="3" key="1">
    <citation type="submission" date="2018-06" db="EMBL/GenBank/DDBJ databases">
        <authorList>
            <person name="Zhirakovskaya E."/>
        </authorList>
    </citation>
    <scope>NUCLEOTIDE SEQUENCE</scope>
</reference>
<feature type="transmembrane region" description="Helical" evidence="1">
    <location>
        <begin position="142"/>
        <end position="164"/>
    </location>
</feature>
<name>A0A3B0UYZ2_9ZZZZ</name>
<dbReference type="InterPro" id="IPR003675">
    <property type="entry name" value="Rce1/LyrA-like_dom"/>
</dbReference>
<dbReference type="GO" id="GO:0004175">
    <property type="term" value="F:endopeptidase activity"/>
    <property type="evidence" value="ECO:0007669"/>
    <property type="project" value="UniProtKB-ARBA"/>
</dbReference>
<feature type="domain" description="CAAX prenyl protease 2/Lysostaphin resistance protein A-like" evidence="2">
    <location>
        <begin position="230"/>
        <end position="310"/>
    </location>
</feature>
<feature type="transmembrane region" description="Helical" evidence="1">
    <location>
        <begin position="274"/>
        <end position="292"/>
    </location>
</feature>
<sequence length="320" mass="35127">MEIVGIALLVGLIYLANQVQKQEAETFHKLFDLLMLGLNVPLFFVGVLLVFQFNELRAIVDVSLDSPTAVGIFLQATAVWGVAISFRSTRHSLERLLPIDPHSPLHTLALVLSGYFAGSVILQLQVSGGLGNLAENLSPVSIWLFLAQSFGFMLIAFLGVGAMTRRGRTAVFQRLGLEPISSRQAVISIGWIVVLIILQTLGGIAWEAIDPDKVAQVEALSQKLYQEFGFWHWLALAVGAGLGEEILFRGALQPVFGIWFTSILFAIVHVQYGFLTPATLVLFLLSFILGRIRQRYSTTVAILVHAGYNFTLGMITLLAF</sequence>
<organism evidence="3">
    <name type="scientific">hydrothermal vent metagenome</name>
    <dbReference type="NCBI Taxonomy" id="652676"/>
    <lineage>
        <taxon>unclassified sequences</taxon>
        <taxon>metagenomes</taxon>
        <taxon>ecological metagenomes</taxon>
    </lineage>
</organism>
<dbReference type="EMBL" id="UOEU01000490">
    <property type="protein sequence ID" value="VAW33890.1"/>
    <property type="molecule type" value="Genomic_DNA"/>
</dbReference>
<keyword evidence="1" id="KW-0812">Transmembrane</keyword>
<dbReference type="AlphaFoldDB" id="A0A3B0UYZ2"/>
<feature type="transmembrane region" description="Helical" evidence="1">
    <location>
        <begin position="185"/>
        <end position="204"/>
    </location>
</feature>
<gene>
    <name evidence="3" type="ORF">MNBD_CHLOROFLEXI01-3773</name>
</gene>